<reference evidence="2" key="1">
    <citation type="submission" date="2020-09" db="EMBL/GenBank/DDBJ databases">
        <title>The genome sequence of strain Labrenzia suaedae 4C16A.</title>
        <authorList>
            <person name="Liu Y."/>
        </authorList>
    </citation>
    <scope>NUCLEOTIDE SEQUENCE [LARGE SCALE GENOMIC DNA]</scope>
    <source>
        <strain evidence="2">4C16A</strain>
    </source>
</reference>
<proteinExistence type="predicted"/>
<organism evidence="1 2">
    <name type="scientific">Roseibium litorale</name>
    <dbReference type="NCBI Taxonomy" id="2803841"/>
    <lineage>
        <taxon>Bacteria</taxon>
        <taxon>Pseudomonadati</taxon>
        <taxon>Pseudomonadota</taxon>
        <taxon>Alphaproteobacteria</taxon>
        <taxon>Hyphomicrobiales</taxon>
        <taxon>Stappiaceae</taxon>
        <taxon>Roseibium</taxon>
    </lineage>
</organism>
<evidence type="ECO:0000313" key="1">
    <source>
        <dbReference type="EMBL" id="MBD8894269.1"/>
    </source>
</evidence>
<comment type="caution">
    <text evidence="1">The sequence shown here is derived from an EMBL/GenBank/DDBJ whole genome shotgun (WGS) entry which is preliminary data.</text>
</comment>
<sequence length="347" mass="40158">MYFNVYVDVGYEAQGYLIPDGFSAKPRILVRVNDVEYGPIDCDIFNESTFKNKHHETGMVGFHIKPERYPGFGPDSTLEIADADTGFVFYRRFDPRIHIEKRVFRLETQLAPHTELDRSLKPYFQFHADGADQYGSETARQMLEIVNQQSTYVSGRVLYKNVQQYLTPETVKITSLRDPFYELAIRLTTISYYKRKAFPFISSRDEMIFRPAIEHFADLNLLDDKALTERIRDAPKDTLSLFSSPFTKQLVSSSPTDPVDRDSVSRALDILSQFEIFDPEETDTSLADTIAEYLEIDPSQLHFRPVQQSLKDLAERLRSIDILEHVLESDLILHYFIQRAKQKADKA</sequence>
<dbReference type="Proteomes" id="UP000632063">
    <property type="component" value="Unassembled WGS sequence"/>
</dbReference>
<reference evidence="1 2" key="2">
    <citation type="journal article" date="2021" name="Int. J. Syst. Evol. Microbiol.">
        <title>Roseibium litorale sp. nov., isolated from a tidal flat sediment and proposal for the reclassification of Labrenzia polysiphoniae as Roseibium polysiphoniae comb. nov.</title>
        <authorList>
            <person name="Liu Y."/>
            <person name="Pei T."/>
            <person name="Du J."/>
            <person name="Chao M."/>
            <person name="Deng M.R."/>
            <person name="Zhu H."/>
        </authorList>
    </citation>
    <scope>NUCLEOTIDE SEQUENCE [LARGE SCALE GENOMIC DNA]</scope>
    <source>
        <strain evidence="1 2">4C16A</strain>
    </source>
</reference>
<keyword evidence="2" id="KW-1185">Reference proteome</keyword>
<name>A0ABR9CUP7_9HYPH</name>
<evidence type="ECO:0000313" key="2">
    <source>
        <dbReference type="Proteomes" id="UP000632063"/>
    </source>
</evidence>
<accession>A0ABR9CUP7</accession>
<dbReference type="EMBL" id="JACYXI010000025">
    <property type="protein sequence ID" value="MBD8894269.1"/>
    <property type="molecule type" value="Genomic_DNA"/>
</dbReference>
<gene>
    <name evidence="1" type="ORF">IG616_22205</name>
</gene>
<protein>
    <submittedName>
        <fullName evidence="1">Uncharacterized protein</fullName>
    </submittedName>
</protein>
<dbReference type="RefSeq" id="WP_192151066.1">
    <property type="nucleotide sequence ID" value="NZ_JACYXI010000025.1"/>
</dbReference>